<dbReference type="InterPro" id="IPR025857">
    <property type="entry name" value="MacB_PCD"/>
</dbReference>
<evidence type="ECO:0008006" key="11">
    <source>
        <dbReference type="Google" id="ProtNLM"/>
    </source>
</evidence>
<comment type="caution">
    <text evidence="9">The sequence shown here is derived from an EMBL/GenBank/DDBJ whole genome shotgun (WGS) entry which is preliminary data.</text>
</comment>
<feature type="domain" description="ABC3 transporter permease C-terminal" evidence="7">
    <location>
        <begin position="695"/>
        <end position="808"/>
    </location>
</feature>
<dbReference type="Pfam" id="PF12704">
    <property type="entry name" value="MacB_PCD"/>
    <property type="match status" value="1"/>
</dbReference>
<evidence type="ECO:0000259" key="8">
    <source>
        <dbReference type="Pfam" id="PF12704"/>
    </source>
</evidence>
<dbReference type="Pfam" id="PF02687">
    <property type="entry name" value="FtsX"/>
    <property type="match status" value="2"/>
</dbReference>
<evidence type="ECO:0000313" key="10">
    <source>
        <dbReference type="Proteomes" id="UP000218172"/>
    </source>
</evidence>
<proteinExistence type="predicted"/>
<keyword evidence="3 6" id="KW-0812">Transmembrane</keyword>
<evidence type="ECO:0000256" key="2">
    <source>
        <dbReference type="ARBA" id="ARBA00022475"/>
    </source>
</evidence>
<dbReference type="InterPro" id="IPR003838">
    <property type="entry name" value="ABC3_permease_C"/>
</dbReference>
<accession>A0A2A4ML41</accession>
<evidence type="ECO:0000256" key="3">
    <source>
        <dbReference type="ARBA" id="ARBA00022692"/>
    </source>
</evidence>
<feature type="domain" description="MacB-like periplasmic core" evidence="8">
    <location>
        <begin position="20"/>
        <end position="240"/>
    </location>
</feature>
<protein>
    <recommendedName>
        <fullName evidence="11">ABC transporter permease</fullName>
    </recommendedName>
</protein>
<feature type="transmembrane region" description="Helical" evidence="6">
    <location>
        <begin position="692"/>
        <end position="715"/>
    </location>
</feature>
<reference evidence="10" key="1">
    <citation type="submission" date="2017-08" db="EMBL/GenBank/DDBJ databases">
        <title>A dynamic microbial community with high functional redundancy inhabits the cold, oxic subseafloor aquifer.</title>
        <authorList>
            <person name="Tully B.J."/>
            <person name="Wheat C.G."/>
            <person name="Glazer B.T."/>
            <person name="Huber J.A."/>
        </authorList>
    </citation>
    <scope>NUCLEOTIDE SEQUENCE [LARGE SCALE GENOMIC DNA]</scope>
</reference>
<evidence type="ECO:0000259" key="7">
    <source>
        <dbReference type="Pfam" id="PF02687"/>
    </source>
</evidence>
<sequence length="815" mass="91309">MGRYFRNTWRILSRDKVYVILNVLGLTVGLACFSVVALFVKGEFSYDLHHKNYQNIYRAVNEFSSVGSSQPYASAITSGQLGPMLHRDYPEIQDYVRFRKIPDAGPHVAIRVDEKAYFWDGDEILLADENVFEVFTHNYIYGNPEGALQDPTSITISRTLSQRYFGNSNPVGKTLLVGQKAYTINLVFEDIPLNSHLQYQALLSLNQLATTDPASPDARFELGFPSVFTYLLLSDNAAVSRFSEIGEDFVSRYMTGSRFGNYSTRFYIEPMSDLYSKPTAQDAGSVANYFLIISVSIIAVLVLLVACVNYVNLSTARSTKIVRKVRLQRLLGASRLRIFSQLIAESVIFTSLAFIFAVSVVELALMATPISQLFGKQSLSLFADINLTLSLACLSVVIAVLAGIYPALHLSSKSISNWKLSNTHVMGRSQIIRKFLVFTQFTVSLIVLTNVMIMYLQIDYLNSRSLGFEKKNKLTIRVQGARNIERLNNLINPLMQYPSIINASVTTTIPGEEIPYQPLNIDNNQDQLERDGLRRIGIDEHFLDTLRIELPLGKNLSSGLSENSIIPVLVNQATVSNYGWDNPIGKRIQWNGRNNGVVVGVTNDFNFQGLHNSVEPLFLYPHGVGIADLKESSRANLSRLLIIDYIESSHAETLNIITNEWNLFDPASPLALKQLENSINDLYLSERKQISLIGLLASICIFLSCLGLFGLVTFSTESRTKEIGIRKILGADTWQIITMLFKQILALIVLSSIAASFISYGTSEIWLEQFYYRLVINPIIFLIPLSITVVLAFVTMASQSYSTAQRNPIEALRYE</sequence>
<evidence type="ECO:0000256" key="6">
    <source>
        <dbReference type="SAM" id="Phobius"/>
    </source>
</evidence>
<comment type="subcellular location">
    <subcellularLocation>
        <location evidence="1">Cell membrane</location>
        <topology evidence="1">Multi-pass membrane protein</topology>
    </subcellularLocation>
</comment>
<name>A0A2A4ML41_9GAMM</name>
<organism evidence="9 10">
    <name type="scientific">SAR86 cluster bacterium</name>
    <dbReference type="NCBI Taxonomy" id="2030880"/>
    <lineage>
        <taxon>Bacteria</taxon>
        <taxon>Pseudomonadati</taxon>
        <taxon>Pseudomonadota</taxon>
        <taxon>Gammaproteobacteria</taxon>
        <taxon>SAR86 cluster</taxon>
    </lineage>
</organism>
<feature type="transmembrane region" description="Helical" evidence="6">
    <location>
        <begin position="20"/>
        <end position="40"/>
    </location>
</feature>
<feature type="transmembrane region" description="Helical" evidence="6">
    <location>
        <begin position="342"/>
        <end position="367"/>
    </location>
</feature>
<evidence type="ECO:0000256" key="5">
    <source>
        <dbReference type="ARBA" id="ARBA00023136"/>
    </source>
</evidence>
<keyword evidence="5 6" id="KW-0472">Membrane</keyword>
<keyword evidence="4 6" id="KW-1133">Transmembrane helix</keyword>
<dbReference type="PROSITE" id="PS51257">
    <property type="entry name" value="PROKAR_LIPOPROTEIN"/>
    <property type="match status" value="1"/>
</dbReference>
<feature type="transmembrane region" description="Helical" evidence="6">
    <location>
        <begin position="435"/>
        <end position="456"/>
    </location>
</feature>
<keyword evidence="2" id="KW-1003">Cell membrane</keyword>
<evidence type="ECO:0000313" key="9">
    <source>
        <dbReference type="EMBL" id="PCH60336.1"/>
    </source>
</evidence>
<feature type="transmembrane region" description="Helical" evidence="6">
    <location>
        <begin position="387"/>
        <end position="408"/>
    </location>
</feature>
<evidence type="ECO:0000256" key="4">
    <source>
        <dbReference type="ARBA" id="ARBA00022989"/>
    </source>
</evidence>
<evidence type="ECO:0000256" key="1">
    <source>
        <dbReference type="ARBA" id="ARBA00004651"/>
    </source>
</evidence>
<dbReference type="AlphaFoldDB" id="A0A2A4ML41"/>
<dbReference type="PANTHER" id="PTHR30572">
    <property type="entry name" value="MEMBRANE COMPONENT OF TRANSPORTER-RELATED"/>
    <property type="match status" value="1"/>
</dbReference>
<dbReference type="EMBL" id="NVQR01000094">
    <property type="protein sequence ID" value="PCH60336.1"/>
    <property type="molecule type" value="Genomic_DNA"/>
</dbReference>
<dbReference type="GO" id="GO:0022857">
    <property type="term" value="F:transmembrane transporter activity"/>
    <property type="evidence" value="ECO:0007669"/>
    <property type="project" value="TreeGrafter"/>
</dbReference>
<feature type="transmembrane region" description="Helical" evidence="6">
    <location>
        <begin position="289"/>
        <end position="311"/>
    </location>
</feature>
<dbReference type="Proteomes" id="UP000218172">
    <property type="component" value="Unassembled WGS sequence"/>
</dbReference>
<gene>
    <name evidence="9" type="ORF">COC19_06045</name>
</gene>
<dbReference type="InterPro" id="IPR050250">
    <property type="entry name" value="Macrolide_Exporter_MacB"/>
</dbReference>
<dbReference type="PANTHER" id="PTHR30572:SF18">
    <property type="entry name" value="ABC-TYPE MACROLIDE FAMILY EXPORT SYSTEM PERMEASE COMPONENT 2"/>
    <property type="match status" value="1"/>
</dbReference>
<feature type="transmembrane region" description="Helical" evidence="6">
    <location>
        <begin position="736"/>
        <end position="758"/>
    </location>
</feature>
<feature type="domain" description="ABC3 transporter permease C-terminal" evidence="7">
    <location>
        <begin position="297"/>
        <end position="414"/>
    </location>
</feature>
<feature type="transmembrane region" description="Helical" evidence="6">
    <location>
        <begin position="770"/>
        <end position="796"/>
    </location>
</feature>
<dbReference type="GO" id="GO:0005886">
    <property type="term" value="C:plasma membrane"/>
    <property type="evidence" value="ECO:0007669"/>
    <property type="project" value="UniProtKB-SubCell"/>
</dbReference>